<dbReference type="AlphaFoldDB" id="A0A1Q3DXM5"/>
<gene>
    <name evidence="2" type="ORF">LENED_001234</name>
</gene>
<evidence type="ECO:0000256" key="1">
    <source>
        <dbReference type="SAM" id="MobiDB-lite"/>
    </source>
</evidence>
<evidence type="ECO:0000313" key="2">
    <source>
        <dbReference type="EMBL" id="GAV99754.1"/>
    </source>
</evidence>
<evidence type="ECO:0000313" key="3">
    <source>
        <dbReference type="Proteomes" id="UP000188533"/>
    </source>
</evidence>
<feature type="region of interest" description="Disordered" evidence="1">
    <location>
        <begin position="195"/>
        <end position="221"/>
    </location>
</feature>
<dbReference type="Proteomes" id="UP000188533">
    <property type="component" value="Unassembled WGS sequence"/>
</dbReference>
<dbReference type="STRING" id="5353.A0A1Q3DXM5"/>
<protein>
    <submittedName>
        <fullName evidence="2">Uncharacterized protein</fullName>
    </submittedName>
</protein>
<feature type="compositionally biased region" description="Low complexity" evidence="1">
    <location>
        <begin position="195"/>
        <end position="204"/>
    </location>
</feature>
<accession>A0A1Q3DXM5</accession>
<feature type="compositionally biased region" description="Acidic residues" evidence="1">
    <location>
        <begin position="650"/>
        <end position="660"/>
    </location>
</feature>
<sequence length="660" mass="76171">MRTQNIRTYFVNKVNRARQFIYSIGHPINGVHVENLLKESSSVPTENAFMERLGIADFELSKLLVVDFLHEFELGVWKTLFKHLIRLLYSLSNGTEIVTELDSRFRCISTFGVSTIRRFANNASEMKKLAARDFEDLLQCAIPAFEGLLPDEHNARLMKLLYRLGEWHALAKLRMHTDLTLRDLSSFELPSEQQARSQRQAQIDAQRHSVDPSQPIQRKDTSRKARTLNLFTYKFHAMADYVPAIRWFGTIDSYSTQLGELAHRLVKRLYGLTNKRQHEDQIARRYKRSKMLANARFAKKKADLKVGFGEGAGPEDLDIPLDVHHFMSNRRDHPVHLTPFLLQQHSDPAKKNFVSRLEDHLLGRLKEIPFDGDYEFTAEERRDVIIAEEKIYAAKTLRINYTTYDVRRDHDIINPRTDHSTIMLKSPDTDPDAHAYWYAQVLGIFHADIIHCDSKLGIVKSRKRMEFLWVRWLGTEPDYHSGRKFAKLPKVGFVPEDDEFAFGFLDPSQVIRACHLIPAFIHGKSNDLLATRLPTAARKVGESEDWLNYYVMIFVDRDMFMRYHGGAIGHIDIQKCRDTDLIPEGDEDDDMGDIDFTGPKDVLTPNFDSDFEDGSDRSENVDSDDSEAGDQIWLYNYLAPGTEESANESSDIDDEDYDIE</sequence>
<proteinExistence type="predicted"/>
<reference evidence="2 3" key="1">
    <citation type="submission" date="2016-08" db="EMBL/GenBank/DDBJ databases">
        <authorList>
            <consortium name="Lentinula edodes genome sequencing consortium"/>
            <person name="Sakamoto Y."/>
            <person name="Nakade K."/>
            <person name="Sato S."/>
            <person name="Yoshida Y."/>
            <person name="Miyazaki K."/>
            <person name="Natsume S."/>
            <person name="Konno N."/>
        </authorList>
    </citation>
    <scope>NUCLEOTIDE SEQUENCE [LARGE SCALE GENOMIC DNA]</scope>
    <source>
        <strain evidence="2 3">NBRC 111202</strain>
    </source>
</reference>
<dbReference type="EMBL" id="BDGU01000018">
    <property type="protein sequence ID" value="GAV99754.1"/>
    <property type="molecule type" value="Genomic_DNA"/>
</dbReference>
<feature type="region of interest" description="Disordered" evidence="1">
    <location>
        <begin position="581"/>
        <end position="660"/>
    </location>
</feature>
<comment type="caution">
    <text evidence="2">The sequence shown here is derived from an EMBL/GenBank/DDBJ whole genome shotgun (WGS) entry which is preliminary data.</text>
</comment>
<organism evidence="2 3">
    <name type="scientific">Lentinula edodes</name>
    <name type="common">Shiitake mushroom</name>
    <name type="synonym">Lentinus edodes</name>
    <dbReference type="NCBI Taxonomy" id="5353"/>
    <lineage>
        <taxon>Eukaryota</taxon>
        <taxon>Fungi</taxon>
        <taxon>Dikarya</taxon>
        <taxon>Basidiomycota</taxon>
        <taxon>Agaricomycotina</taxon>
        <taxon>Agaricomycetes</taxon>
        <taxon>Agaricomycetidae</taxon>
        <taxon>Agaricales</taxon>
        <taxon>Marasmiineae</taxon>
        <taxon>Omphalotaceae</taxon>
        <taxon>Lentinula</taxon>
    </lineage>
</organism>
<name>A0A1Q3DXM5_LENED</name>
<keyword evidence="3" id="KW-1185">Reference proteome</keyword>
<feature type="compositionally biased region" description="Acidic residues" evidence="1">
    <location>
        <begin position="581"/>
        <end position="593"/>
    </location>
</feature>
<reference evidence="2 3" key="2">
    <citation type="submission" date="2017-02" db="EMBL/GenBank/DDBJ databases">
        <title>A genome survey and senescence transcriptome analysis in Lentinula edodes.</title>
        <authorList>
            <person name="Sakamoto Y."/>
            <person name="Nakade K."/>
            <person name="Sato S."/>
            <person name="Yoshida Y."/>
            <person name="Miyazaki K."/>
            <person name="Natsume S."/>
            <person name="Konno N."/>
        </authorList>
    </citation>
    <scope>NUCLEOTIDE SEQUENCE [LARGE SCALE GENOMIC DNA]</scope>
    <source>
        <strain evidence="2 3">NBRC 111202</strain>
    </source>
</reference>